<keyword evidence="3 4" id="KW-0067">ATP-binding</keyword>
<dbReference type="Gene3D" id="3.30.470.20">
    <property type="entry name" value="ATP-grasp fold, B domain"/>
    <property type="match status" value="1"/>
</dbReference>
<dbReference type="InterPro" id="IPR003135">
    <property type="entry name" value="ATP-grasp_carboxylate-amine"/>
</dbReference>
<dbReference type="PROSITE" id="PS50975">
    <property type="entry name" value="ATP_GRASP"/>
    <property type="match status" value="1"/>
</dbReference>
<dbReference type="AlphaFoldDB" id="A0A1G1VQG9"/>
<dbReference type="GO" id="GO:0018169">
    <property type="term" value="F:ribosomal S6-glutamic acid ligase activity"/>
    <property type="evidence" value="ECO:0007669"/>
    <property type="project" value="TreeGrafter"/>
</dbReference>
<dbReference type="GO" id="GO:0046872">
    <property type="term" value="F:metal ion binding"/>
    <property type="evidence" value="ECO:0007669"/>
    <property type="project" value="InterPro"/>
</dbReference>
<dbReference type="InterPro" id="IPR013815">
    <property type="entry name" value="ATP_grasp_subdomain_1"/>
</dbReference>
<dbReference type="SUPFAM" id="SSF56059">
    <property type="entry name" value="Glutathione synthetase ATP-binding domain-like"/>
    <property type="match status" value="1"/>
</dbReference>
<dbReference type="Proteomes" id="UP000179233">
    <property type="component" value="Unassembled WGS sequence"/>
</dbReference>
<dbReference type="PANTHER" id="PTHR21621">
    <property type="entry name" value="RIBOSOMAL PROTEIN S6 MODIFICATION PROTEIN"/>
    <property type="match status" value="1"/>
</dbReference>
<dbReference type="GO" id="GO:0006164">
    <property type="term" value="P:purine nucleotide biosynthetic process"/>
    <property type="evidence" value="ECO:0007669"/>
    <property type="project" value="UniProtKB-KW"/>
</dbReference>
<dbReference type="EMBL" id="MHCJ01000007">
    <property type="protein sequence ID" value="OGY17649.1"/>
    <property type="molecule type" value="Genomic_DNA"/>
</dbReference>
<evidence type="ECO:0000256" key="2">
    <source>
        <dbReference type="ARBA" id="ARBA00022755"/>
    </source>
</evidence>
<keyword evidence="2" id="KW-0658">Purine biosynthesis</keyword>
<evidence type="ECO:0000256" key="3">
    <source>
        <dbReference type="ARBA" id="ARBA00022840"/>
    </source>
</evidence>
<evidence type="ECO:0000313" key="6">
    <source>
        <dbReference type="EMBL" id="OGY17649.1"/>
    </source>
</evidence>
<dbReference type="GO" id="GO:0005737">
    <property type="term" value="C:cytoplasm"/>
    <property type="evidence" value="ECO:0007669"/>
    <property type="project" value="TreeGrafter"/>
</dbReference>
<dbReference type="InterPro" id="IPR011761">
    <property type="entry name" value="ATP-grasp"/>
</dbReference>
<feature type="domain" description="ATP-grasp" evidence="5">
    <location>
        <begin position="63"/>
        <end position="303"/>
    </location>
</feature>
<evidence type="ECO:0000256" key="4">
    <source>
        <dbReference type="PROSITE-ProRule" id="PRU00409"/>
    </source>
</evidence>
<accession>A0A1G1VQG9</accession>
<evidence type="ECO:0000256" key="1">
    <source>
        <dbReference type="ARBA" id="ARBA00022741"/>
    </source>
</evidence>
<sequence length="305" mass="33737">MLNPHTALFIKAAQKLGVGYRIVNPPTLVRFTKNGKSTLIYRTQIEANALIPSLLCLSKYQTNLTLRKAKLPVPKQLCCQSAEDARTAVKEIGFPLVVKPLKGLGGKYVTVNIKSETELRKAVNQVLKEHRGFVVEKFCQGKDYRFLVLKGKLIGIVKREPPTVTGDGKHSVRQLLMIGNPKLPIDAELRQTLTRRGLQLNSVPQTGIVVKLRKNANITTGADSSTVTNNTIHPDLRKLAIKAVSVMGMSFAGVDMLIKNPKKPRKDNAVILELNSQPGIDIHERPDKGIPQPVAETILRYLLHL</sequence>
<dbReference type="Pfam" id="PF02222">
    <property type="entry name" value="ATP-grasp"/>
    <property type="match status" value="1"/>
</dbReference>
<gene>
    <name evidence="6" type="ORF">A2786_05585</name>
</gene>
<dbReference type="GO" id="GO:0009432">
    <property type="term" value="P:SOS response"/>
    <property type="evidence" value="ECO:0007669"/>
    <property type="project" value="TreeGrafter"/>
</dbReference>
<dbReference type="Pfam" id="PF08443">
    <property type="entry name" value="RimK"/>
    <property type="match status" value="1"/>
</dbReference>
<protein>
    <recommendedName>
        <fullName evidence="5">ATP-grasp domain-containing protein</fullName>
    </recommendedName>
</protein>
<dbReference type="GO" id="GO:0005524">
    <property type="term" value="F:ATP binding"/>
    <property type="evidence" value="ECO:0007669"/>
    <property type="project" value="UniProtKB-UniRule"/>
</dbReference>
<evidence type="ECO:0000313" key="7">
    <source>
        <dbReference type="Proteomes" id="UP000179233"/>
    </source>
</evidence>
<dbReference type="Gene3D" id="3.30.1490.20">
    <property type="entry name" value="ATP-grasp fold, A domain"/>
    <property type="match status" value="1"/>
</dbReference>
<reference evidence="6 7" key="1">
    <citation type="journal article" date="2016" name="Nat. Commun.">
        <title>Thousands of microbial genomes shed light on interconnected biogeochemical processes in an aquifer system.</title>
        <authorList>
            <person name="Anantharaman K."/>
            <person name="Brown C.T."/>
            <person name="Hug L.A."/>
            <person name="Sharon I."/>
            <person name="Castelle C.J."/>
            <person name="Probst A.J."/>
            <person name="Thomas B.C."/>
            <person name="Singh A."/>
            <person name="Wilkins M.J."/>
            <person name="Karaoz U."/>
            <person name="Brodie E.L."/>
            <person name="Williams K.H."/>
            <person name="Hubbard S.S."/>
            <person name="Banfield J.F."/>
        </authorList>
    </citation>
    <scope>NUCLEOTIDE SEQUENCE [LARGE SCALE GENOMIC DNA]</scope>
</reference>
<evidence type="ECO:0000259" key="5">
    <source>
        <dbReference type="PROSITE" id="PS50975"/>
    </source>
</evidence>
<organism evidence="6 7">
    <name type="scientific">Candidatus Chisholmbacteria bacterium RIFCSPHIGHO2_01_FULL_52_32</name>
    <dbReference type="NCBI Taxonomy" id="1797591"/>
    <lineage>
        <taxon>Bacteria</taxon>
        <taxon>Candidatus Chisholmiibacteriota</taxon>
    </lineage>
</organism>
<name>A0A1G1VQG9_9BACT</name>
<proteinExistence type="predicted"/>
<comment type="caution">
    <text evidence="6">The sequence shown here is derived from an EMBL/GenBank/DDBJ whole genome shotgun (WGS) entry which is preliminary data.</text>
</comment>
<dbReference type="PANTHER" id="PTHR21621:SF0">
    <property type="entry name" value="BETA-CITRYLGLUTAMATE SYNTHASE B-RELATED"/>
    <property type="match status" value="1"/>
</dbReference>
<dbReference type="InterPro" id="IPR013651">
    <property type="entry name" value="ATP-grasp_RimK-type"/>
</dbReference>
<keyword evidence="1 4" id="KW-0547">Nucleotide-binding</keyword>